<dbReference type="CDD" id="cd00082">
    <property type="entry name" value="HisKA"/>
    <property type="match status" value="1"/>
</dbReference>
<dbReference type="PANTHER" id="PTHR43065">
    <property type="entry name" value="SENSOR HISTIDINE KINASE"/>
    <property type="match status" value="1"/>
</dbReference>
<evidence type="ECO:0000313" key="10">
    <source>
        <dbReference type="EMBL" id="PLR05805.1"/>
    </source>
</evidence>
<dbReference type="Pfam" id="PF02518">
    <property type="entry name" value="HATPase_c"/>
    <property type="match status" value="1"/>
</dbReference>
<dbReference type="PROSITE" id="PS50109">
    <property type="entry name" value="HIS_KIN"/>
    <property type="match status" value="1"/>
</dbReference>
<dbReference type="EC" id="2.7.13.3" evidence="2"/>
<dbReference type="Gene3D" id="3.40.50.2300">
    <property type="match status" value="1"/>
</dbReference>
<evidence type="ECO:0000259" key="5">
    <source>
        <dbReference type="PROSITE" id="PS50109"/>
    </source>
</evidence>
<dbReference type="InterPro" id="IPR011006">
    <property type="entry name" value="CheY-like_superfamily"/>
</dbReference>
<sequence length="643" mass="70552">MVKRRRLGERDEAERNKRLIDSIVDYAVYLVDADGTIATWNTGAALFKGYAAEEIVGRHFSIFYTEEDRARDMPARALETARREGRFEAEGWRVRKDGSRFWTHVVIDPVFEDGEVIGFAKITRDVSARKAADKALYESEQRFQRLVQGVRDYAIYMLDPVGNVTNWNSGAEAIKGYRAGEVMGRHFSMFYTPEDRAAGAPAAALARALEEGKFEGEAIRVRKSGEPFWAHVLIDPIRDENGRLLGFAKVTRDITEKRRAQDEIERTREALAQAQKMEAIGRLTGGVAHDFNNLLTVIRSSAEFLQRADLAPRWGKYVEAIASASERAALLTRQLLAFARRQPLRPERFNAVTRMEGLGQIIAASAGSSVQVRQTYEARDLWVSADPGQFDTAIINMVVNARDAMPEGGSILIRVRRAGGVPAVRGHAAVSGDFLAISLTDTGTGMSAQTLAQIFEPFFTTKPVNRGTGLGLSQVYGFAKQSRGEVAVESREGQGSTFTLYLPMTAAGRAAEAASPKPEERVEPMRILLVEDNIEVGQFAAGMLEEMGHAVTRVCDAQAALATLEASAAQFDLVFTDVVMPGTSGLDMARQIRERWPGLGVILTSGYSHVLADSGAHDFLLLSKPYTLDGLLRALGEVGGKLS</sequence>
<dbReference type="AlphaFoldDB" id="A0A2N5CKD6"/>
<evidence type="ECO:0000256" key="3">
    <source>
        <dbReference type="ARBA" id="ARBA00022553"/>
    </source>
</evidence>
<dbReference type="KEGG" id="cfh:C1707_16300"/>
<gene>
    <name evidence="9" type="ORF">C1707_16300</name>
    <name evidence="10" type="ORF">CFHF_26680</name>
</gene>
<evidence type="ECO:0000259" key="6">
    <source>
        <dbReference type="PROSITE" id="PS50110"/>
    </source>
</evidence>
<name>A0A2N5CKD6_9CAUL</name>
<feature type="domain" description="PAC" evidence="8">
    <location>
        <begin position="212"/>
        <end position="266"/>
    </location>
</feature>
<evidence type="ECO:0000313" key="12">
    <source>
        <dbReference type="Proteomes" id="UP000281192"/>
    </source>
</evidence>
<dbReference type="PROSITE" id="PS50112">
    <property type="entry name" value="PAS"/>
    <property type="match status" value="2"/>
</dbReference>
<feature type="domain" description="Histidine kinase" evidence="5">
    <location>
        <begin position="286"/>
        <end position="506"/>
    </location>
</feature>
<organism evidence="10 11">
    <name type="scientific">Caulobacter flavus</name>
    <dbReference type="NCBI Taxonomy" id="1679497"/>
    <lineage>
        <taxon>Bacteria</taxon>
        <taxon>Pseudomonadati</taxon>
        <taxon>Pseudomonadota</taxon>
        <taxon>Alphaproteobacteria</taxon>
        <taxon>Caulobacterales</taxon>
        <taxon>Caulobacteraceae</taxon>
        <taxon>Caulobacter</taxon>
    </lineage>
</organism>
<dbReference type="PRINTS" id="PR00344">
    <property type="entry name" value="BCTRLSENSOR"/>
</dbReference>
<dbReference type="NCBIfam" id="TIGR00229">
    <property type="entry name" value="sensory_box"/>
    <property type="match status" value="2"/>
</dbReference>
<reference evidence="10 11" key="1">
    <citation type="submission" date="2017-12" db="EMBL/GenBank/DDBJ databases">
        <title>The genome sequence of Caulobacter flavus CGMCC1 15093.</title>
        <authorList>
            <person name="Gao J."/>
            <person name="Mao X."/>
            <person name="Sun J."/>
        </authorList>
    </citation>
    <scope>NUCLEOTIDE SEQUENCE [LARGE SCALE GENOMIC DNA]</scope>
    <source>
        <strain evidence="10 11">CGMCC1 15093</strain>
    </source>
</reference>
<dbReference type="InterPro" id="IPR003594">
    <property type="entry name" value="HATPase_dom"/>
</dbReference>
<dbReference type="EMBL" id="CP026100">
    <property type="protein sequence ID" value="AYV47695.1"/>
    <property type="molecule type" value="Genomic_DNA"/>
</dbReference>
<dbReference type="Gene3D" id="1.10.287.130">
    <property type="match status" value="1"/>
</dbReference>
<dbReference type="InterPro" id="IPR036890">
    <property type="entry name" value="HATPase_C_sf"/>
</dbReference>
<dbReference type="SUPFAM" id="SSF52172">
    <property type="entry name" value="CheY-like"/>
    <property type="match status" value="1"/>
</dbReference>
<evidence type="ECO:0000313" key="9">
    <source>
        <dbReference type="EMBL" id="AYV47695.1"/>
    </source>
</evidence>
<reference evidence="9 12" key="2">
    <citation type="submission" date="2018-01" db="EMBL/GenBank/DDBJ databases">
        <title>Complete genome sequence of Caulobacter flavus RHGG3.</title>
        <authorList>
            <person name="Yang E."/>
        </authorList>
    </citation>
    <scope>NUCLEOTIDE SEQUENCE [LARGE SCALE GENOMIC DNA]</scope>
    <source>
        <strain evidence="9 12">RHGG3</strain>
    </source>
</reference>
<dbReference type="PANTHER" id="PTHR43065:SF49">
    <property type="entry name" value="HISTIDINE KINASE"/>
    <property type="match status" value="1"/>
</dbReference>
<dbReference type="InterPro" id="IPR003661">
    <property type="entry name" value="HisK_dim/P_dom"/>
</dbReference>
<dbReference type="SMART" id="SM00086">
    <property type="entry name" value="PAC"/>
    <property type="match status" value="2"/>
</dbReference>
<feature type="domain" description="Response regulatory" evidence="6">
    <location>
        <begin position="526"/>
        <end position="639"/>
    </location>
</feature>
<keyword evidence="10" id="KW-0808">Transferase</keyword>
<dbReference type="Pfam" id="PF00072">
    <property type="entry name" value="Response_reg"/>
    <property type="match status" value="1"/>
</dbReference>
<protein>
    <recommendedName>
        <fullName evidence="2">histidine kinase</fullName>
        <ecNumber evidence="2">2.7.13.3</ecNumber>
    </recommendedName>
</protein>
<evidence type="ECO:0000256" key="2">
    <source>
        <dbReference type="ARBA" id="ARBA00012438"/>
    </source>
</evidence>
<evidence type="ECO:0000256" key="4">
    <source>
        <dbReference type="PROSITE-ProRule" id="PRU00169"/>
    </source>
</evidence>
<dbReference type="InterPro" id="IPR005467">
    <property type="entry name" value="His_kinase_dom"/>
</dbReference>
<dbReference type="InterPro" id="IPR036097">
    <property type="entry name" value="HisK_dim/P_sf"/>
</dbReference>
<keyword evidence="3 4" id="KW-0597">Phosphoprotein</keyword>
<dbReference type="Pfam" id="PF13426">
    <property type="entry name" value="PAS_9"/>
    <property type="match status" value="2"/>
</dbReference>
<proteinExistence type="predicted"/>
<dbReference type="SUPFAM" id="SSF55874">
    <property type="entry name" value="ATPase domain of HSP90 chaperone/DNA topoisomerase II/histidine kinase"/>
    <property type="match status" value="1"/>
</dbReference>
<dbReference type="SMART" id="SM00448">
    <property type="entry name" value="REC"/>
    <property type="match status" value="1"/>
</dbReference>
<dbReference type="SUPFAM" id="SSF55785">
    <property type="entry name" value="PYP-like sensor domain (PAS domain)"/>
    <property type="match status" value="2"/>
</dbReference>
<dbReference type="CDD" id="cd00130">
    <property type="entry name" value="PAS"/>
    <property type="match status" value="2"/>
</dbReference>
<accession>A0A2N5CKD6</accession>
<dbReference type="SMART" id="SM00387">
    <property type="entry name" value="HATPase_c"/>
    <property type="match status" value="1"/>
</dbReference>
<dbReference type="InterPro" id="IPR000700">
    <property type="entry name" value="PAS-assoc_C"/>
</dbReference>
<feature type="domain" description="PAS" evidence="7">
    <location>
        <begin position="12"/>
        <end position="85"/>
    </location>
</feature>
<dbReference type="Proteomes" id="UP000234483">
    <property type="component" value="Unassembled WGS sequence"/>
</dbReference>
<dbReference type="SMART" id="SM00388">
    <property type="entry name" value="HisKA"/>
    <property type="match status" value="1"/>
</dbReference>
<dbReference type="InterPro" id="IPR004358">
    <property type="entry name" value="Sig_transdc_His_kin-like_C"/>
</dbReference>
<dbReference type="InterPro" id="IPR035965">
    <property type="entry name" value="PAS-like_dom_sf"/>
</dbReference>
<dbReference type="Gene3D" id="3.30.565.10">
    <property type="entry name" value="Histidine kinase-like ATPase, C-terminal domain"/>
    <property type="match status" value="1"/>
</dbReference>
<dbReference type="SMART" id="SM00091">
    <property type="entry name" value="PAS"/>
    <property type="match status" value="2"/>
</dbReference>
<dbReference type="Pfam" id="PF00512">
    <property type="entry name" value="HisKA"/>
    <property type="match status" value="1"/>
</dbReference>
<dbReference type="InterPro" id="IPR000014">
    <property type="entry name" value="PAS"/>
</dbReference>
<keyword evidence="12" id="KW-1185">Reference proteome</keyword>
<evidence type="ECO:0000313" key="11">
    <source>
        <dbReference type="Proteomes" id="UP000234483"/>
    </source>
</evidence>
<dbReference type="Proteomes" id="UP000281192">
    <property type="component" value="Chromosome"/>
</dbReference>
<dbReference type="InterPro" id="IPR001789">
    <property type="entry name" value="Sig_transdc_resp-reg_receiver"/>
</dbReference>
<evidence type="ECO:0000259" key="8">
    <source>
        <dbReference type="PROSITE" id="PS50113"/>
    </source>
</evidence>
<dbReference type="RefSeq" id="WP_101715937.1">
    <property type="nucleotide sequence ID" value="NZ_CP026100.1"/>
</dbReference>
<feature type="modified residue" description="4-aspartylphosphate" evidence="4">
    <location>
        <position position="577"/>
    </location>
</feature>
<keyword evidence="10" id="KW-0418">Kinase</keyword>
<dbReference type="GO" id="GO:0000155">
    <property type="term" value="F:phosphorelay sensor kinase activity"/>
    <property type="evidence" value="ECO:0007669"/>
    <property type="project" value="InterPro"/>
</dbReference>
<feature type="domain" description="PAC" evidence="8">
    <location>
        <begin position="87"/>
        <end position="138"/>
    </location>
</feature>
<dbReference type="PROSITE" id="PS50113">
    <property type="entry name" value="PAC"/>
    <property type="match status" value="2"/>
</dbReference>
<dbReference type="Gene3D" id="3.30.450.20">
    <property type="entry name" value="PAS domain"/>
    <property type="match status" value="2"/>
</dbReference>
<evidence type="ECO:0000256" key="1">
    <source>
        <dbReference type="ARBA" id="ARBA00000085"/>
    </source>
</evidence>
<dbReference type="OrthoDB" id="7284568at2"/>
<dbReference type="SUPFAM" id="SSF47384">
    <property type="entry name" value="Homodimeric domain of signal transducing histidine kinase"/>
    <property type="match status" value="1"/>
</dbReference>
<dbReference type="EMBL" id="PJRQ01000057">
    <property type="protein sequence ID" value="PLR05805.1"/>
    <property type="molecule type" value="Genomic_DNA"/>
</dbReference>
<dbReference type="PROSITE" id="PS50110">
    <property type="entry name" value="RESPONSE_REGULATORY"/>
    <property type="match status" value="1"/>
</dbReference>
<evidence type="ECO:0000259" key="7">
    <source>
        <dbReference type="PROSITE" id="PS50112"/>
    </source>
</evidence>
<dbReference type="InterPro" id="IPR001610">
    <property type="entry name" value="PAC"/>
</dbReference>
<comment type="catalytic activity">
    <reaction evidence="1">
        <text>ATP + protein L-histidine = ADP + protein N-phospho-L-histidine.</text>
        <dbReference type="EC" id="2.7.13.3"/>
    </reaction>
</comment>
<feature type="domain" description="PAS" evidence="7">
    <location>
        <begin position="139"/>
        <end position="212"/>
    </location>
</feature>